<evidence type="ECO:0000313" key="8">
    <source>
        <dbReference type="EMBL" id="KAK1356410.1"/>
    </source>
</evidence>
<comment type="subcellular location">
    <subcellularLocation>
        <location evidence="1">Secreted</location>
    </subcellularLocation>
</comment>
<gene>
    <name evidence="8" type="ORF">POM88_049666</name>
</gene>
<keyword evidence="9" id="KW-1185">Reference proteome</keyword>
<dbReference type="GO" id="GO:0019722">
    <property type="term" value="P:calcium-mediated signaling"/>
    <property type="evidence" value="ECO:0007669"/>
    <property type="project" value="TreeGrafter"/>
</dbReference>
<sequence length="109" mass="11954">MAKTSTKIIELSLLCFFLIMTLICSCVLSLDAGSSNVSLSMELDGMMEWERSEGRFLAENKKLITPGVLKRDQAVCNGGGRGQSYSSTCLPPPSNSYNRGCSKIYRCRS</sequence>
<comment type="similarity">
    <text evidence="2">Belongs to the plant rapid alkalinization factor (RALF) family.</text>
</comment>
<reference evidence="8" key="2">
    <citation type="submission" date="2023-05" db="EMBL/GenBank/DDBJ databases">
        <authorList>
            <person name="Schelkunov M.I."/>
        </authorList>
    </citation>
    <scope>NUCLEOTIDE SEQUENCE</scope>
    <source>
        <strain evidence="8">Hsosn_3</strain>
        <tissue evidence="8">Leaf</tissue>
    </source>
</reference>
<accession>A0AAD8GYM4</accession>
<dbReference type="GO" id="GO:0005179">
    <property type="term" value="F:hormone activity"/>
    <property type="evidence" value="ECO:0007669"/>
    <property type="project" value="UniProtKB-KW"/>
</dbReference>
<dbReference type="Proteomes" id="UP001237642">
    <property type="component" value="Unassembled WGS sequence"/>
</dbReference>
<dbReference type="PROSITE" id="PS51257">
    <property type="entry name" value="PROKAR_LIPOPROTEIN"/>
    <property type="match status" value="1"/>
</dbReference>
<keyword evidence="4" id="KW-0372">Hormone</keyword>
<comment type="caution">
    <text evidence="8">The sequence shown here is derived from an EMBL/GenBank/DDBJ whole genome shotgun (WGS) entry which is preliminary data.</text>
</comment>
<evidence type="ECO:0000256" key="7">
    <source>
        <dbReference type="SAM" id="SignalP"/>
    </source>
</evidence>
<proteinExistence type="inferred from homology"/>
<dbReference type="AlphaFoldDB" id="A0AAD8GYM4"/>
<protein>
    <submittedName>
        <fullName evidence="8">Rapid ALkalinization Factor</fullName>
    </submittedName>
</protein>
<evidence type="ECO:0000256" key="5">
    <source>
        <dbReference type="ARBA" id="ARBA00022729"/>
    </source>
</evidence>
<dbReference type="InterPro" id="IPR008801">
    <property type="entry name" value="RALF"/>
</dbReference>
<evidence type="ECO:0000256" key="2">
    <source>
        <dbReference type="ARBA" id="ARBA00009178"/>
    </source>
</evidence>
<dbReference type="GO" id="GO:0009506">
    <property type="term" value="C:plasmodesma"/>
    <property type="evidence" value="ECO:0007669"/>
    <property type="project" value="TreeGrafter"/>
</dbReference>
<organism evidence="8 9">
    <name type="scientific">Heracleum sosnowskyi</name>
    <dbReference type="NCBI Taxonomy" id="360622"/>
    <lineage>
        <taxon>Eukaryota</taxon>
        <taxon>Viridiplantae</taxon>
        <taxon>Streptophyta</taxon>
        <taxon>Embryophyta</taxon>
        <taxon>Tracheophyta</taxon>
        <taxon>Spermatophyta</taxon>
        <taxon>Magnoliopsida</taxon>
        <taxon>eudicotyledons</taxon>
        <taxon>Gunneridae</taxon>
        <taxon>Pentapetalae</taxon>
        <taxon>asterids</taxon>
        <taxon>campanulids</taxon>
        <taxon>Apiales</taxon>
        <taxon>Apiaceae</taxon>
        <taxon>Apioideae</taxon>
        <taxon>apioid superclade</taxon>
        <taxon>Tordylieae</taxon>
        <taxon>Tordyliinae</taxon>
        <taxon>Heracleum</taxon>
    </lineage>
</organism>
<dbReference type="EMBL" id="JAUIZM010000011">
    <property type="protein sequence ID" value="KAK1356410.1"/>
    <property type="molecule type" value="Genomic_DNA"/>
</dbReference>
<dbReference type="Pfam" id="PF05498">
    <property type="entry name" value="RALF"/>
    <property type="match status" value="1"/>
</dbReference>
<evidence type="ECO:0000256" key="1">
    <source>
        <dbReference type="ARBA" id="ARBA00004613"/>
    </source>
</evidence>
<feature type="chain" id="PRO_5041912186" evidence="7">
    <location>
        <begin position="30"/>
        <end position="109"/>
    </location>
</feature>
<evidence type="ECO:0000256" key="4">
    <source>
        <dbReference type="ARBA" id="ARBA00022702"/>
    </source>
</evidence>
<keyword evidence="5 7" id="KW-0732">Signal</keyword>
<evidence type="ECO:0000256" key="6">
    <source>
        <dbReference type="ARBA" id="ARBA00023157"/>
    </source>
</evidence>
<reference evidence="8" key="1">
    <citation type="submission" date="2023-02" db="EMBL/GenBank/DDBJ databases">
        <title>Genome of toxic invasive species Heracleum sosnowskyi carries increased number of genes despite the absence of recent whole-genome duplications.</title>
        <authorList>
            <person name="Schelkunov M."/>
            <person name="Shtratnikova V."/>
            <person name="Makarenko M."/>
            <person name="Klepikova A."/>
            <person name="Omelchenko D."/>
            <person name="Novikova G."/>
            <person name="Obukhova E."/>
            <person name="Bogdanov V."/>
            <person name="Penin A."/>
            <person name="Logacheva M."/>
        </authorList>
    </citation>
    <scope>NUCLEOTIDE SEQUENCE</scope>
    <source>
        <strain evidence="8">Hsosn_3</strain>
        <tissue evidence="8">Leaf</tissue>
    </source>
</reference>
<keyword evidence="3" id="KW-0964">Secreted</keyword>
<keyword evidence="6" id="KW-1015">Disulfide bond</keyword>
<evidence type="ECO:0000313" key="9">
    <source>
        <dbReference type="Proteomes" id="UP001237642"/>
    </source>
</evidence>
<name>A0AAD8GYM4_9APIA</name>
<evidence type="ECO:0000256" key="3">
    <source>
        <dbReference type="ARBA" id="ARBA00022525"/>
    </source>
</evidence>
<dbReference type="PANTHER" id="PTHR33136">
    <property type="entry name" value="RAPID ALKALINIZATION FACTOR-LIKE"/>
    <property type="match status" value="1"/>
</dbReference>
<feature type="signal peptide" evidence="7">
    <location>
        <begin position="1"/>
        <end position="29"/>
    </location>
</feature>
<dbReference type="GO" id="GO:0005576">
    <property type="term" value="C:extracellular region"/>
    <property type="evidence" value="ECO:0007669"/>
    <property type="project" value="UniProtKB-SubCell"/>
</dbReference>
<dbReference type="PANTHER" id="PTHR33136:SF4">
    <property type="entry name" value="PROTEIN RALF-LIKE 32"/>
    <property type="match status" value="1"/>
</dbReference>